<evidence type="ECO:0000256" key="4">
    <source>
        <dbReference type="SAM" id="SignalP"/>
    </source>
</evidence>
<evidence type="ECO:0000256" key="2">
    <source>
        <dbReference type="ARBA" id="ARBA00022448"/>
    </source>
</evidence>
<proteinExistence type="inferred from homology"/>
<reference evidence="7 8" key="1">
    <citation type="submission" date="2020-08" db="EMBL/GenBank/DDBJ databases">
        <title>Novel species isolated from subtropical streams in China.</title>
        <authorList>
            <person name="Lu H."/>
        </authorList>
    </citation>
    <scope>NUCLEOTIDE SEQUENCE [LARGE SCALE GENOMIC DNA]</scope>
    <source>
        <strain evidence="7 8">CY22W</strain>
    </source>
</reference>
<dbReference type="SMART" id="SM00062">
    <property type="entry name" value="PBPb"/>
    <property type="match status" value="1"/>
</dbReference>
<dbReference type="InterPro" id="IPR051455">
    <property type="entry name" value="Bact_solute-bind_prot3"/>
</dbReference>
<dbReference type="Gene3D" id="3.40.190.10">
    <property type="entry name" value="Periplasmic binding protein-like II"/>
    <property type="match status" value="2"/>
</dbReference>
<evidence type="ECO:0000256" key="1">
    <source>
        <dbReference type="ARBA" id="ARBA00010333"/>
    </source>
</evidence>
<evidence type="ECO:0000313" key="7">
    <source>
        <dbReference type="EMBL" id="MBC3930926.1"/>
    </source>
</evidence>
<evidence type="ECO:0000256" key="3">
    <source>
        <dbReference type="ARBA" id="ARBA00022729"/>
    </source>
</evidence>
<comment type="caution">
    <text evidence="7">The sequence shown here is derived from an EMBL/GenBank/DDBJ whole genome shotgun (WGS) entry which is preliminary data.</text>
</comment>
<evidence type="ECO:0000259" key="6">
    <source>
        <dbReference type="SMART" id="SM00079"/>
    </source>
</evidence>
<keyword evidence="2" id="KW-0813">Transport</keyword>
<dbReference type="Pfam" id="PF00497">
    <property type="entry name" value="SBP_bac_3"/>
    <property type="match status" value="1"/>
</dbReference>
<dbReference type="InterPro" id="IPR001638">
    <property type="entry name" value="Solute-binding_3/MltF_N"/>
</dbReference>
<gene>
    <name evidence="7" type="ORF">H8K43_04515</name>
</gene>
<feature type="chain" id="PRO_5047523860" evidence="4">
    <location>
        <begin position="36"/>
        <end position="306"/>
    </location>
</feature>
<dbReference type="CDD" id="cd13688">
    <property type="entry name" value="PBP2_GltI_DEBP"/>
    <property type="match status" value="1"/>
</dbReference>
<organism evidence="7 8">
    <name type="scientific">Undibacterium curvum</name>
    <dbReference type="NCBI Taxonomy" id="2762294"/>
    <lineage>
        <taxon>Bacteria</taxon>
        <taxon>Pseudomonadati</taxon>
        <taxon>Pseudomonadota</taxon>
        <taxon>Betaproteobacteria</taxon>
        <taxon>Burkholderiales</taxon>
        <taxon>Oxalobacteraceae</taxon>
        <taxon>Undibacterium</taxon>
    </lineage>
</organism>
<dbReference type="InterPro" id="IPR001320">
    <property type="entry name" value="Iontro_rcpt_C"/>
</dbReference>
<sequence length="306" mass="34219">MSNSILGGVMRQFNIGWQRCLLTILAAWVALPAAANTMAHIKETQTITIAHRESSVPFSFVNDGKPVGYSVDLCMKIVDAIKKELKLPQLKVNTLLVNTSTRIPAIAEGKADLECGSTTNNAERRKQVAFTIPHFFATTRMVVRSDSGIKNWTDLKDKKVVTTKGTTTVKLLNDRDKARNLNVRLLEGADHAESFNMVENFQADAFAMDDVLLFGLRAKAKDPEKFSVVGEALSTEPYAIMFRKDDPAFKEFVDKEVSKLMNEGEVTRLYEKWFKKPIPPKATTLAMPMGFLLRDTIRFPTDKVAD</sequence>
<keyword evidence="8" id="KW-1185">Reference proteome</keyword>
<keyword evidence="3 4" id="KW-0732">Signal</keyword>
<dbReference type="SMART" id="SM00079">
    <property type="entry name" value="PBPe"/>
    <property type="match status" value="1"/>
</dbReference>
<comment type="similarity">
    <text evidence="1">Belongs to the bacterial solute-binding protein 3 family.</text>
</comment>
<dbReference type="EMBL" id="JACOGD010000002">
    <property type="protein sequence ID" value="MBC3930926.1"/>
    <property type="molecule type" value="Genomic_DNA"/>
</dbReference>
<feature type="domain" description="Ionotropic glutamate receptor C-terminal" evidence="6">
    <location>
        <begin position="46"/>
        <end position="276"/>
    </location>
</feature>
<evidence type="ECO:0000313" key="8">
    <source>
        <dbReference type="Proteomes" id="UP000654304"/>
    </source>
</evidence>
<dbReference type="Proteomes" id="UP000654304">
    <property type="component" value="Unassembled WGS sequence"/>
</dbReference>
<evidence type="ECO:0000259" key="5">
    <source>
        <dbReference type="SMART" id="SM00062"/>
    </source>
</evidence>
<protein>
    <submittedName>
        <fullName evidence="7">Amino acid ABC transporter substrate-binding protein</fullName>
    </submittedName>
</protein>
<dbReference type="PANTHER" id="PTHR30085">
    <property type="entry name" value="AMINO ACID ABC TRANSPORTER PERMEASE"/>
    <property type="match status" value="1"/>
</dbReference>
<feature type="signal peptide" evidence="4">
    <location>
        <begin position="1"/>
        <end position="35"/>
    </location>
</feature>
<accession>A0ABR7A1Z2</accession>
<feature type="domain" description="Solute-binding protein family 3/N-terminal" evidence="5">
    <location>
        <begin position="46"/>
        <end position="277"/>
    </location>
</feature>
<dbReference type="SUPFAM" id="SSF53850">
    <property type="entry name" value="Periplasmic binding protein-like II"/>
    <property type="match status" value="1"/>
</dbReference>
<dbReference type="PANTHER" id="PTHR30085:SF2">
    <property type="entry name" value="GLUTAMATE_ASPARTATE IMPORT SOLUTE-BINDING PROTEIN"/>
    <property type="match status" value="1"/>
</dbReference>
<name>A0ABR7A1Z2_9BURK</name>